<organism evidence="1 2">
    <name type="scientific">Smallanthus sonchifolius</name>
    <dbReference type="NCBI Taxonomy" id="185202"/>
    <lineage>
        <taxon>Eukaryota</taxon>
        <taxon>Viridiplantae</taxon>
        <taxon>Streptophyta</taxon>
        <taxon>Embryophyta</taxon>
        <taxon>Tracheophyta</taxon>
        <taxon>Spermatophyta</taxon>
        <taxon>Magnoliopsida</taxon>
        <taxon>eudicotyledons</taxon>
        <taxon>Gunneridae</taxon>
        <taxon>Pentapetalae</taxon>
        <taxon>asterids</taxon>
        <taxon>campanulids</taxon>
        <taxon>Asterales</taxon>
        <taxon>Asteraceae</taxon>
        <taxon>Asteroideae</taxon>
        <taxon>Heliantheae alliance</taxon>
        <taxon>Millerieae</taxon>
        <taxon>Smallanthus</taxon>
    </lineage>
</organism>
<dbReference type="EMBL" id="CM042022">
    <property type="protein sequence ID" value="KAI3815025.1"/>
    <property type="molecule type" value="Genomic_DNA"/>
</dbReference>
<sequence>MNIGPVRAFNLIIKMHCGFEKVGVTSTDCKNFKRDLNLFIGEFDVDMAVQRLMKKKEYLPDLFCDNFCDEKGALVGLFWSDEEMKLNYGVFGDVMSFDATFRTNRYDLVFVPFTGIDNHHHNVTFGVTLLASETAQSYKWLLETFLTSHGIAPKGVVTDQDPTMKISIRDVFPDTRHRLCLWHIMIKVADKVGTNLSHDEDFKEKICNVVWIDALEPAEFEKQWFDVMAEYNLHSHKWLSDMYSLRFDWIPAFYRHEHMSGLMRTTSRSENENHFFVDKIYTREIFYDFYILHVNLPGTHEVLFIPKEMDIKCSYNRYEQYGLLCRHISFVLRLCGIKEFTKKYVMKRWTRDVVPKKTTGSTIDQNILGNNVDRASSIVREIMTSTEYIVNRLVTNIDELSLYRDQVNDSKLKVYANLFSKEPIDKNARLSNILGVEQPCSSSSASILPPSGIRNKGSGSHKRFKSFREVASARVSKTSRKCLACGVHGHNSRSCKKKVASGADSQNAGGAFAGSPGAGSHTAPGAGSMRAIVEYY</sequence>
<evidence type="ECO:0000313" key="1">
    <source>
        <dbReference type="EMBL" id="KAI3815025.1"/>
    </source>
</evidence>
<evidence type="ECO:0000313" key="2">
    <source>
        <dbReference type="Proteomes" id="UP001056120"/>
    </source>
</evidence>
<keyword evidence="2" id="KW-1185">Reference proteome</keyword>
<reference evidence="1 2" key="2">
    <citation type="journal article" date="2022" name="Mol. Ecol. Resour.">
        <title>The genomes of chicory, endive, great burdock and yacon provide insights into Asteraceae paleo-polyploidization history and plant inulin production.</title>
        <authorList>
            <person name="Fan W."/>
            <person name="Wang S."/>
            <person name="Wang H."/>
            <person name="Wang A."/>
            <person name="Jiang F."/>
            <person name="Liu H."/>
            <person name="Zhao H."/>
            <person name="Xu D."/>
            <person name="Zhang Y."/>
        </authorList>
    </citation>
    <scope>NUCLEOTIDE SEQUENCE [LARGE SCALE GENOMIC DNA]</scope>
    <source>
        <strain evidence="2">cv. Yunnan</strain>
        <tissue evidence="1">Leaves</tissue>
    </source>
</reference>
<gene>
    <name evidence="1" type="ORF">L1987_14677</name>
</gene>
<dbReference type="Proteomes" id="UP001056120">
    <property type="component" value="Linkage Group LG05"/>
</dbReference>
<reference evidence="2" key="1">
    <citation type="journal article" date="2022" name="Mol. Ecol. Resour.">
        <title>The genomes of chicory, endive, great burdock and yacon provide insights into Asteraceae palaeo-polyploidization history and plant inulin production.</title>
        <authorList>
            <person name="Fan W."/>
            <person name="Wang S."/>
            <person name="Wang H."/>
            <person name="Wang A."/>
            <person name="Jiang F."/>
            <person name="Liu H."/>
            <person name="Zhao H."/>
            <person name="Xu D."/>
            <person name="Zhang Y."/>
        </authorList>
    </citation>
    <scope>NUCLEOTIDE SEQUENCE [LARGE SCALE GENOMIC DNA]</scope>
    <source>
        <strain evidence="2">cv. Yunnan</strain>
    </source>
</reference>
<protein>
    <submittedName>
        <fullName evidence="1">Uncharacterized protein</fullName>
    </submittedName>
</protein>
<proteinExistence type="predicted"/>
<comment type="caution">
    <text evidence="1">The sequence shown here is derived from an EMBL/GenBank/DDBJ whole genome shotgun (WGS) entry which is preliminary data.</text>
</comment>
<accession>A0ACB9J404</accession>
<name>A0ACB9J404_9ASTR</name>